<dbReference type="EMBL" id="KT006933">
    <property type="protein sequence ID" value="AKQ00696.1"/>
    <property type="molecule type" value="Genomic_DNA"/>
</dbReference>
<keyword evidence="4" id="KW-0699">rRNA-binding</keyword>
<protein>
    <recommendedName>
        <fullName evidence="4">Large ribosomal subunit protein uL23</fullName>
    </recommendedName>
</protein>
<evidence type="ECO:0000256" key="2">
    <source>
        <dbReference type="ARBA" id="ARBA00022980"/>
    </source>
</evidence>
<dbReference type="InterPro" id="IPR012678">
    <property type="entry name" value="Ribosomal_uL23/eL15/eS24_sf"/>
</dbReference>
<evidence type="ECO:0000256" key="1">
    <source>
        <dbReference type="ARBA" id="ARBA00006700"/>
    </source>
</evidence>
<dbReference type="Pfam" id="PF00276">
    <property type="entry name" value="Ribosomal_L23"/>
    <property type="match status" value="1"/>
</dbReference>
<dbReference type="GO" id="GO:1990904">
    <property type="term" value="C:ribonucleoprotein complex"/>
    <property type="evidence" value="ECO:0007669"/>
    <property type="project" value="UniProtKB-KW"/>
</dbReference>
<keyword evidence="2 4" id="KW-0689">Ribosomal protein</keyword>
<gene>
    <name evidence="4" type="primary">rpl23</name>
</gene>
<name>A0A0H4SZJ8_9EURY</name>
<evidence type="ECO:0000256" key="3">
    <source>
        <dbReference type="ARBA" id="ARBA00023274"/>
    </source>
</evidence>
<reference evidence="5" key="1">
    <citation type="journal article" date="2015" name="ISME J.">
        <title>Aquifer environment selects for microbial species cohorts in sediment and groundwater.</title>
        <authorList>
            <person name="Hug L.A."/>
            <person name="Thomas B.C."/>
            <person name="Brown C.T."/>
            <person name="Frischkorn K.R."/>
            <person name="Williams K.H."/>
            <person name="Tringe S.G."/>
            <person name="Banfield J.F."/>
        </authorList>
    </citation>
    <scope>NUCLEOTIDE SEQUENCE</scope>
</reference>
<sequence>MDPGDILLYPYVTEKTLNMLSGTPSQDSKDGNRIEFVVRREASKVQIRAAFEKQFEAKVAKVYTFVRKDGKHAIIKLKPGFSAEEIGMRIGVF</sequence>
<dbReference type="PANTHER" id="PTHR11620">
    <property type="entry name" value="60S RIBOSOMAL PROTEIN L23A"/>
    <property type="match status" value="1"/>
</dbReference>
<dbReference type="GO" id="GO:0019843">
    <property type="term" value="F:rRNA binding"/>
    <property type="evidence" value="ECO:0007669"/>
    <property type="project" value="UniProtKB-UniRule"/>
</dbReference>
<comment type="similarity">
    <text evidence="1 4">Belongs to the universal ribosomal protein uL23 family.</text>
</comment>
<comment type="function">
    <text evidence="4">Binds to 23S rRNA. One of the proteins that surrounds the polypeptide exit tunnel on the outside of the ribosome.</text>
</comment>
<dbReference type="GO" id="GO:0003735">
    <property type="term" value="F:structural constituent of ribosome"/>
    <property type="evidence" value="ECO:0007669"/>
    <property type="project" value="InterPro"/>
</dbReference>
<evidence type="ECO:0000256" key="4">
    <source>
        <dbReference type="HAMAP-Rule" id="MF_01369"/>
    </source>
</evidence>
<dbReference type="InterPro" id="IPR013025">
    <property type="entry name" value="Ribosomal_uL23-like"/>
</dbReference>
<dbReference type="HAMAP" id="MF_01369_A">
    <property type="entry name" value="Ribosomal_uL23_A"/>
    <property type="match status" value="1"/>
</dbReference>
<keyword evidence="3 4" id="KW-0687">Ribonucleoprotein</keyword>
<dbReference type="SUPFAM" id="SSF54189">
    <property type="entry name" value="Ribosomal proteins S24e, L23 and L15e"/>
    <property type="match status" value="1"/>
</dbReference>
<dbReference type="AlphaFoldDB" id="A0A0H4SZJ8"/>
<dbReference type="Gene3D" id="3.30.70.330">
    <property type="match status" value="1"/>
</dbReference>
<comment type="subunit">
    <text evidence="4">Part of the 50S ribosomal subunit. Contacts protein L29.</text>
</comment>
<dbReference type="InterPro" id="IPR012677">
    <property type="entry name" value="Nucleotide-bd_a/b_plait_sf"/>
</dbReference>
<keyword evidence="4" id="KW-0694">RNA-binding</keyword>
<dbReference type="GO" id="GO:0005840">
    <property type="term" value="C:ribosome"/>
    <property type="evidence" value="ECO:0007669"/>
    <property type="project" value="UniProtKB-KW"/>
</dbReference>
<proteinExistence type="inferred from homology"/>
<evidence type="ECO:0000313" key="5">
    <source>
        <dbReference type="EMBL" id="AKQ00696.1"/>
    </source>
</evidence>
<accession>A0A0H4SZJ8</accession>
<dbReference type="GO" id="GO:0006412">
    <property type="term" value="P:translation"/>
    <property type="evidence" value="ECO:0007669"/>
    <property type="project" value="UniProtKB-UniRule"/>
</dbReference>
<organism evidence="5">
    <name type="scientific">uncultured euryarchaeote Rifle_16ft_4_minimus_10062</name>
    <dbReference type="NCBI Taxonomy" id="1665186"/>
    <lineage>
        <taxon>Archaea</taxon>
        <taxon>Methanobacteriati</taxon>
        <taxon>Methanobacteriota</taxon>
        <taxon>environmental samples</taxon>
    </lineage>
</organism>